<organism evidence="2 3">
    <name type="scientific">Palleronia salina</name>
    <dbReference type="NCBI Taxonomy" id="313368"/>
    <lineage>
        <taxon>Bacteria</taxon>
        <taxon>Pseudomonadati</taxon>
        <taxon>Pseudomonadota</taxon>
        <taxon>Alphaproteobacteria</taxon>
        <taxon>Rhodobacterales</taxon>
        <taxon>Roseobacteraceae</taxon>
        <taxon>Palleronia</taxon>
    </lineage>
</organism>
<dbReference type="EMBL" id="FQZA01000001">
    <property type="protein sequence ID" value="SHI32273.1"/>
    <property type="molecule type" value="Genomic_DNA"/>
</dbReference>
<keyword evidence="3" id="KW-1185">Reference proteome</keyword>
<evidence type="ECO:0000256" key="1">
    <source>
        <dbReference type="SAM" id="SignalP"/>
    </source>
</evidence>
<dbReference type="Proteomes" id="UP000184040">
    <property type="component" value="Unassembled WGS sequence"/>
</dbReference>
<feature type="signal peptide" evidence="1">
    <location>
        <begin position="1"/>
        <end position="19"/>
    </location>
</feature>
<evidence type="ECO:0000313" key="3">
    <source>
        <dbReference type="Proteomes" id="UP000184040"/>
    </source>
</evidence>
<sequence>MRCSSAILLFALSAAPALACTTAGTGAKCVSVGEGLRSGGAGHWQRAPIITTPPPLEVGAYLDGSDFNALVGTAYLGLPPARDGWVYVRHDDRIYRVDFRTREVLALVRE</sequence>
<dbReference type="RefSeq" id="WP_073125230.1">
    <property type="nucleotide sequence ID" value="NZ_FQZA01000001.1"/>
</dbReference>
<protein>
    <recommendedName>
        <fullName evidence="4">Nickel/cobalt transporter regulator</fullName>
    </recommendedName>
</protein>
<evidence type="ECO:0008006" key="4">
    <source>
        <dbReference type="Google" id="ProtNLM"/>
    </source>
</evidence>
<dbReference type="STRING" id="313368.SAMN04488012_10114"/>
<proteinExistence type="predicted"/>
<evidence type="ECO:0000313" key="2">
    <source>
        <dbReference type="EMBL" id="SHI32273.1"/>
    </source>
</evidence>
<feature type="chain" id="PRO_5012477575" description="Nickel/cobalt transporter regulator" evidence="1">
    <location>
        <begin position="20"/>
        <end position="110"/>
    </location>
</feature>
<reference evidence="2 3" key="1">
    <citation type="submission" date="2016-11" db="EMBL/GenBank/DDBJ databases">
        <authorList>
            <person name="Jaros S."/>
            <person name="Januszkiewicz K."/>
            <person name="Wedrychowicz H."/>
        </authorList>
    </citation>
    <scope>NUCLEOTIDE SEQUENCE [LARGE SCALE GENOMIC DNA]</scope>
    <source>
        <strain evidence="2 3">DSM 26892</strain>
    </source>
</reference>
<dbReference type="AlphaFoldDB" id="A0A1M6A7X9"/>
<gene>
    <name evidence="2" type="ORF">SAMN04488012_10114</name>
</gene>
<accession>A0A1M6A7X9</accession>
<name>A0A1M6A7X9_9RHOB</name>
<keyword evidence="1" id="KW-0732">Signal</keyword>